<dbReference type="InterPro" id="IPR020471">
    <property type="entry name" value="AKR"/>
</dbReference>
<organism evidence="2 3">
    <name type="scientific">Conexivisphaera calida</name>
    <dbReference type="NCBI Taxonomy" id="1874277"/>
    <lineage>
        <taxon>Archaea</taxon>
        <taxon>Nitrososphaerota</taxon>
        <taxon>Conexivisphaeria</taxon>
        <taxon>Conexivisphaerales</taxon>
        <taxon>Conexivisphaeraceae</taxon>
        <taxon>Conexivisphaera</taxon>
    </lineage>
</organism>
<dbReference type="InterPro" id="IPR023210">
    <property type="entry name" value="NADP_OxRdtase_dom"/>
</dbReference>
<name>A0A4P2VFI5_9ARCH</name>
<evidence type="ECO:0000313" key="3">
    <source>
        <dbReference type="Proteomes" id="UP000509448"/>
    </source>
</evidence>
<dbReference type="Proteomes" id="UP000509448">
    <property type="component" value="Chromosome"/>
</dbReference>
<dbReference type="PANTHER" id="PTHR43638:SF3">
    <property type="entry name" value="ALDEHYDE REDUCTASE"/>
    <property type="match status" value="1"/>
</dbReference>
<dbReference type="EMBL" id="AP018732">
    <property type="protein sequence ID" value="BBE42243.1"/>
    <property type="molecule type" value="Genomic_DNA"/>
</dbReference>
<dbReference type="Pfam" id="PF00248">
    <property type="entry name" value="Aldo_ket_red"/>
    <property type="match status" value="1"/>
</dbReference>
<dbReference type="RefSeq" id="WP_232085423.1">
    <property type="nucleotide sequence ID" value="NZ_AP018732.1"/>
</dbReference>
<accession>A0A4P2VFI5</accession>
<evidence type="ECO:0000313" key="2">
    <source>
        <dbReference type="EMBL" id="BBE42243.1"/>
    </source>
</evidence>
<feature type="domain" description="NADP-dependent oxidoreductase" evidence="1">
    <location>
        <begin position="22"/>
        <end position="277"/>
    </location>
</feature>
<dbReference type="KEGG" id="ccai:NAS2_0854"/>
<dbReference type="PRINTS" id="PR00069">
    <property type="entry name" value="ALDKETRDTASE"/>
</dbReference>
<gene>
    <name evidence="2" type="ORF">NAS2_0854</name>
</gene>
<dbReference type="GO" id="GO:0016491">
    <property type="term" value="F:oxidoreductase activity"/>
    <property type="evidence" value="ECO:0007669"/>
    <property type="project" value="InterPro"/>
</dbReference>
<keyword evidence="3" id="KW-1185">Reference proteome</keyword>
<proteinExistence type="predicted"/>
<dbReference type="Gene3D" id="3.20.20.100">
    <property type="entry name" value="NADP-dependent oxidoreductase domain"/>
    <property type="match status" value="1"/>
</dbReference>
<dbReference type="SUPFAM" id="SSF51430">
    <property type="entry name" value="NAD(P)-linked oxidoreductase"/>
    <property type="match status" value="1"/>
</dbReference>
<evidence type="ECO:0000259" key="1">
    <source>
        <dbReference type="Pfam" id="PF00248"/>
    </source>
</evidence>
<dbReference type="AlphaFoldDB" id="A0A4P2VFI5"/>
<dbReference type="CDD" id="cd19072">
    <property type="entry name" value="AKR_AKR3F1-like"/>
    <property type="match status" value="1"/>
</dbReference>
<dbReference type="InterPro" id="IPR036812">
    <property type="entry name" value="NAD(P)_OxRdtase_dom_sf"/>
</dbReference>
<dbReference type="GeneID" id="55584665"/>
<protein>
    <submittedName>
        <fullName evidence="2">Dehydrogenase</fullName>
    </submittedName>
</protein>
<sequence length="281" mass="31627">MSGPEIAEDLREIGRTGIRVPPIGIGTWRIGGNGEPDLGMDERWEELLKYGVDLGMRLIDTAEFYGAGHTEEIVGRVLRKVGRENVFLVDKVWYTHLDRDSLRRAAEASLRRLGTDHFDLYLVHWPNPSVPLGETMRAMEELVLDGIATAIGVSNFDRGLLEEARSHLSKVDLAADEVRYSVYERDAEHDLLPYCEREGITLIAYTPLAKGRVARDPVLRDVGSRYGRSAVQVALNWLIWHEGVIAIPKAGSEEHLREDAGGMGWRLSREDFELISRKVRG</sequence>
<dbReference type="PANTHER" id="PTHR43638">
    <property type="entry name" value="OXIDOREDUCTASE, ALDO/KETO REDUCTASE FAMILY PROTEIN"/>
    <property type="match status" value="1"/>
</dbReference>
<reference evidence="2 3" key="1">
    <citation type="journal article" date="2019" name="ISME J.">
        <title>Isolation and characterization of a thermophilic sulfur- and iron-reducing thaumarchaeote from a terrestrial acidic hot spring.</title>
        <authorList>
            <person name="Kato S."/>
            <person name="Itoh T."/>
            <person name="Yuki M."/>
            <person name="Nagamori M."/>
            <person name="Ohnishi M."/>
            <person name="Uematsu K."/>
            <person name="Suzuki K."/>
            <person name="Takashina T."/>
            <person name="Ohkuma M."/>
        </authorList>
    </citation>
    <scope>NUCLEOTIDE SEQUENCE [LARGE SCALE GENOMIC DNA]</scope>
    <source>
        <strain evidence="2 3">NAS-02</strain>
    </source>
</reference>